<dbReference type="NCBIfam" id="TIGR00231">
    <property type="entry name" value="small_GTP"/>
    <property type="match status" value="1"/>
</dbReference>
<evidence type="ECO:0000256" key="2">
    <source>
        <dbReference type="ARBA" id="ARBA00022694"/>
    </source>
</evidence>
<dbReference type="GO" id="GO:0030488">
    <property type="term" value="P:tRNA methylation"/>
    <property type="evidence" value="ECO:0007669"/>
    <property type="project" value="TreeGrafter"/>
</dbReference>
<dbReference type="Gene3D" id="1.20.120.430">
    <property type="entry name" value="tRNA modification GTPase MnmE domain 2"/>
    <property type="match status" value="1"/>
</dbReference>
<dbReference type="InterPro" id="IPR004520">
    <property type="entry name" value="GTPase_MnmE"/>
</dbReference>
<dbReference type="HAMAP" id="MF_00379">
    <property type="entry name" value="GTPase_MnmE"/>
    <property type="match status" value="1"/>
</dbReference>
<accession>A0A5C1A5L7</accession>
<dbReference type="GO" id="GO:0046872">
    <property type="term" value="F:metal ion binding"/>
    <property type="evidence" value="ECO:0007669"/>
    <property type="project" value="UniProtKB-KW"/>
</dbReference>
<dbReference type="InterPro" id="IPR005225">
    <property type="entry name" value="Small_GTP-bd"/>
</dbReference>
<dbReference type="Gene3D" id="3.40.50.300">
    <property type="entry name" value="P-loop containing nucleotide triphosphate hydrolases"/>
    <property type="match status" value="1"/>
</dbReference>
<dbReference type="InterPro" id="IPR027266">
    <property type="entry name" value="TrmE/GcvT-like"/>
</dbReference>
<dbReference type="Pfam" id="PF10396">
    <property type="entry name" value="TrmE_N"/>
    <property type="match status" value="1"/>
</dbReference>
<keyword evidence="6" id="KW-0963">Cytoplasm</keyword>
<dbReference type="PANTHER" id="PTHR42714">
    <property type="entry name" value="TRNA MODIFICATION GTPASE GTPBP3"/>
    <property type="match status" value="1"/>
</dbReference>
<dbReference type="Pfam" id="PF12631">
    <property type="entry name" value="MnmE_helical"/>
    <property type="match status" value="1"/>
</dbReference>
<feature type="binding site" evidence="6">
    <location>
        <position position="259"/>
    </location>
    <ligand>
        <name>Mg(2+)</name>
        <dbReference type="ChEBI" id="CHEBI:18420"/>
    </ligand>
</feature>
<dbReference type="KEGG" id="lrs:PX52LOC_01249"/>
<feature type="domain" description="MnmE helical" evidence="10">
    <location>
        <begin position="130"/>
        <end position="450"/>
    </location>
</feature>
<dbReference type="GO" id="GO:0005525">
    <property type="term" value="F:GTP binding"/>
    <property type="evidence" value="ECO:0007669"/>
    <property type="project" value="UniProtKB-UniRule"/>
</dbReference>
<feature type="domain" description="GTP-binding protein TrmE N-terminal" evidence="9">
    <location>
        <begin position="8"/>
        <end position="127"/>
    </location>
</feature>
<evidence type="ECO:0000256" key="6">
    <source>
        <dbReference type="HAMAP-Rule" id="MF_00379"/>
    </source>
</evidence>
<feature type="binding site" evidence="6">
    <location>
        <position position="88"/>
    </location>
    <ligand>
        <name>(6S)-5-formyl-5,6,7,8-tetrahydrofolate</name>
        <dbReference type="ChEBI" id="CHEBI:57457"/>
    </ligand>
</feature>
<keyword evidence="2 6" id="KW-0819">tRNA processing</keyword>
<comment type="caution">
    <text evidence="6">Lacks conserved residue(s) required for the propagation of feature annotation.</text>
</comment>
<dbReference type="InterPro" id="IPR027368">
    <property type="entry name" value="MnmE_dom2"/>
</dbReference>
<dbReference type="SUPFAM" id="SSF116878">
    <property type="entry name" value="TrmE connector domain"/>
    <property type="match status" value="1"/>
</dbReference>
<organism evidence="11 12">
    <name type="scientific">Limnoglobus roseus</name>
    <dbReference type="NCBI Taxonomy" id="2598579"/>
    <lineage>
        <taxon>Bacteria</taxon>
        <taxon>Pseudomonadati</taxon>
        <taxon>Planctomycetota</taxon>
        <taxon>Planctomycetia</taxon>
        <taxon>Gemmatales</taxon>
        <taxon>Gemmataceae</taxon>
        <taxon>Limnoglobus</taxon>
    </lineage>
</organism>
<dbReference type="GO" id="GO:0005829">
    <property type="term" value="C:cytosol"/>
    <property type="evidence" value="ECO:0007669"/>
    <property type="project" value="TreeGrafter"/>
</dbReference>
<keyword evidence="5 6" id="KW-0342">GTP-binding</keyword>
<dbReference type="NCBIfam" id="TIGR00450">
    <property type="entry name" value="mnmE_trmE_thdF"/>
    <property type="match status" value="1"/>
</dbReference>
<gene>
    <name evidence="6" type="primary">mnmE</name>
    <name evidence="6" type="synonym">trmE</name>
    <name evidence="11" type="ORF">PX52LOC_01249</name>
</gene>
<evidence type="ECO:0000256" key="5">
    <source>
        <dbReference type="ARBA" id="ARBA00023134"/>
    </source>
</evidence>
<keyword evidence="6" id="KW-0378">Hydrolase</keyword>
<evidence type="ECO:0000259" key="10">
    <source>
        <dbReference type="Pfam" id="PF12631"/>
    </source>
</evidence>
<comment type="similarity">
    <text evidence="1 6 7">Belongs to the TRAFAC class TrmE-Era-EngA-EngB-Septin-like GTPase superfamily. TrmE GTPase family.</text>
</comment>
<dbReference type="Gene3D" id="3.30.1360.120">
    <property type="entry name" value="Probable tRNA modification gtpase trme, domain 1"/>
    <property type="match status" value="1"/>
</dbReference>
<dbReference type="AlphaFoldDB" id="A0A5C1A5L7"/>
<feature type="binding site" evidence="6">
    <location>
        <begin position="233"/>
        <end position="238"/>
    </location>
    <ligand>
        <name>GTP</name>
        <dbReference type="ChEBI" id="CHEBI:37565"/>
    </ligand>
</feature>
<dbReference type="InterPro" id="IPR025867">
    <property type="entry name" value="MnmE_helical"/>
</dbReference>
<dbReference type="Pfam" id="PF01926">
    <property type="entry name" value="MMR_HSR1"/>
    <property type="match status" value="1"/>
</dbReference>
<evidence type="ECO:0000313" key="12">
    <source>
        <dbReference type="Proteomes" id="UP000324974"/>
    </source>
</evidence>
<dbReference type="InterPro" id="IPR006073">
    <property type="entry name" value="GTP-bd"/>
</dbReference>
<dbReference type="OrthoDB" id="9805918at2"/>
<dbReference type="InterPro" id="IPR018948">
    <property type="entry name" value="GTP-bd_TrmE_N"/>
</dbReference>
<evidence type="ECO:0000256" key="7">
    <source>
        <dbReference type="RuleBase" id="RU003313"/>
    </source>
</evidence>
<evidence type="ECO:0000313" key="11">
    <source>
        <dbReference type="EMBL" id="QEL14361.1"/>
    </source>
</evidence>
<sequence length="453" mass="48451">MIPHPEDTIVALSSAPGPGRRAIVRLSGPNAVAVVNALFTSTIDRQITDSPRHLTPGHLQLSNVHSPLPADAYFFRGPHSYTGQDLIELHTISSPPLVERLIADLLAAGARSAQPGEFTLRAFLSGKKDLTRAEAVLDVIEAGSDAELKQALTQLAGGVARPMDALRDDLLSLLADVEAGLDFVEEDIEFVGKPEQLKRIAAGLAQLTDLKRQLDARTVSGRPIRVALVGEPNAGKSSLFNALVGSAGVALVSPTAGTTRDYLTQRLDLDGVPVELIDTAGWQDSTDTIEGQAQRLGREQTEQADLVLWCVPAGEEVLDSPPNLSGAEVLRVHTKADLLPPPLRGRVGGENQPAVAASVVSPDGTLALRERLADKVQALSRSSTAPSQSRCRHHVEAAIDSLQRAHGHVFHDDPQELLALELRKALDQIGEMVGAVYTNDLLDRIFSRFCIGK</sequence>
<name>A0A5C1A5L7_9BACT</name>
<dbReference type="CDD" id="cd04164">
    <property type="entry name" value="trmE"/>
    <property type="match status" value="1"/>
</dbReference>
<dbReference type="SUPFAM" id="SSF52540">
    <property type="entry name" value="P-loop containing nucleoside triphosphate hydrolases"/>
    <property type="match status" value="1"/>
</dbReference>
<feature type="binding site" evidence="6">
    <location>
        <position position="127"/>
    </location>
    <ligand>
        <name>(6S)-5-formyl-5,6,7,8-tetrahydrofolate</name>
        <dbReference type="ChEBI" id="CHEBI:57457"/>
    </ligand>
</feature>
<keyword evidence="6" id="KW-0479">Metal-binding</keyword>
<proteinExistence type="inferred from homology"/>
<keyword evidence="4 6" id="KW-0630">Potassium</keyword>
<evidence type="ECO:0000256" key="3">
    <source>
        <dbReference type="ARBA" id="ARBA00022741"/>
    </source>
</evidence>
<dbReference type="GO" id="GO:0002098">
    <property type="term" value="P:tRNA wobble uridine modification"/>
    <property type="evidence" value="ECO:0007669"/>
    <property type="project" value="TreeGrafter"/>
</dbReference>
<feature type="binding site" evidence="6">
    <location>
        <position position="453"/>
    </location>
    <ligand>
        <name>(6S)-5-formyl-5,6,7,8-tetrahydrofolate</name>
        <dbReference type="ChEBI" id="CHEBI:57457"/>
    </ligand>
</feature>
<keyword evidence="6" id="KW-0460">Magnesium</keyword>
<dbReference type="Proteomes" id="UP000324974">
    <property type="component" value="Chromosome"/>
</dbReference>
<dbReference type="EMBL" id="CP042425">
    <property type="protein sequence ID" value="QEL14361.1"/>
    <property type="molecule type" value="Genomic_DNA"/>
</dbReference>
<comment type="subcellular location">
    <subcellularLocation>
        <location evidence="6">Cytoplasm</location>
    </subcellularLocation>
</comment>
<evidence type="ECO:0000256" key="4">
    <source>
        <dbReference type="ARBA" id="ARBA00022958"/>
    </source>
</evidence>
<evidence type="ECO:0000256" key="1">
    <source>
        <dbReference type="ARBA" id="ARBA00011043"/>
    </source>
</evidence>
<protein>
    <recommendedName>
        <fullName evidence="6">tRNA modification GTPase MnmE</fullName>
        <ecNumber evidence="6">3.6.-.-</ecNumber>
    </recommendedName>
</protein>
<dbReference type="EC" id="3.6.-.-" evidence="6"/>
<keyword evidence="3 6" id="KW-0547">Nucleotide-binding</keyword>
<dbReference type="PANTHER" id="PTHR42714:SF2">
    <property type="entry name" value="TRNA MODIFICATION GTPASE GTPBP3, MITOCHONDRIAL"/>
    <property type="match status" value="1"/>
</dbReference>
<dbReference type="CDD" id="cd14858">
    <property type="entry name" value="TrmE_N"/>
    <property type="match status" value="1"/>
</dbReference>
<dbReference type="RefSeq" id="WP_149109255.1">
    <property type="nucleotide sequence ID" value="NZ_CP042425.1"/>
</dbReference>
<reference evidence="12" key="1">
    <citation type="submission" date="2019-08" db="EMBL/GenBank/DDBJ databases">
        <title>Limnoglobus roseus gen. nov., sp. nov., a novel freshwater planctomycete with a giant genome from the family Gemmataceae.</title>
        <authorList>
            <person name="Kulichevskaya I.S."/>
            <person name="Naumoff D.G."/>
            <person name="Miroshnikov K."/>
            <person name="Ivanova A."/>
            <person name="Philippov D.A."/>
            <person name="Hakobyan A."/>
            <person name="Rijpstra I.C."/>
            <person name="Sinninghe Damste J.S."/>
            <person name="Liesack W."/>
            <person name="Dedysh S.N."/>
        </authorList>
    </citation>
    <scope>NUCLEOTIDE SEQUENCE [LARGE SCALE GENOMIC DNA]</scope>
    <source>
        <strain evidence="12">PX52</strain>
    </source>
</reference>
<feature type="domain" description="G" evidence="8">
    <location>
        <begin position="225"/>
        <end position="315"/>
    </location>
</feature>
<feature type="binding site" evidence="6">
    <location>
        <position position="25"/>
    </location>
    <ligand>
        <name>(6S)-5-formyl-5,6,7,8-tetrahydrofolate</name>
        <dbReference type="ChEBI" id="CHEBI:57457"/>
    </ligand>
</feature>
<keyword evidence="12" id="KW-1185">Reference proteome</keyword>
<dbReference type="GO" id="GO:0003924">
    <property type="term" value="F:GTPase activity"/>
    <property type="evidence" value="ECO:0007669"/>
    <property type="project" value="UniProtKB-UniRule"/>
</dbReference>
<comment type="subunit">
    <text evidence="6">Homodimer. Heterotetramer of two MnmE and two MnmG subunits.</text>
</comment>
<evidence type="ECO:0000259" key="8">
    <source>
        <dbReference type="Pfam" id="PF01926"/>
    </source>
</evidence>
<feature type="binding site" evidence="6">
    <location>
        <begin position="253"/>
        <end position="259"/>
    </location>
    <ligand>
        <name>GTP</name>
        <dbReference type="ChEBI" id="CHEBI:37565"/>
    </ligand>
</feature>
<dbReference type="InterPro" id="IPR031168">
    <property type="entry name" value="G_TrmE"/>
</dbReference>
<feature type="binding site" evidence="6">
    <location>
        <begin position="278"/>
        <end position="281"/>
    </location>
    <ligand>
        <name>GTP</name>
        <dbReference type="ChEBI" id="CHEBI:37565"/>
    </ligand>
</feature>
<dbReference type="InterPro" id="IPR027417">
    <property type="entry name" value="P-loop_NTPase"/>
</dbReference>
<comment type="function">
    <text evidence="6">Exhibits a very high intrinsic GTPase hydrolysis rate. Involved in the addition of a carboxymethylaminomethyl (cmnm) group at the wobble position (U34) of certain tRNAs, forming tRNA-cmnm(5)s(2)U34.</text>
</comment>
<comment type="cofactor">
    <cofactor evidence="6">
        <name>K(+)</name>
        <dbReference type="ChEBI" id="CHEBI:29103"/>
    </cofactor>
    <text evidence="6">Binds 1 potassium ion per subunit.</text>
</comment>
<feature type="binding site" evidence="6">
    <location>
        <position position="237"/>
    </location>
    <ligand>
        <name>Mg(2+)</name>
        <dbReference type="ChEBI" id="CHEBI:18420"/>
    </ligand>
</feature>
<evidence type="ECO:0000259" key="9">
    <source>
        <dbReference type="Pfam" id="PF10396"/>
    </source>
</evidence>